<keyword evidence="3 6" id="KW-0812">Transmembrane</keyword>
<dbReference type="EMBL" id="FOZZ01000006">
    <property type="protein sequence ID" value="SFS89264.1"/>
    <property type="molecule type" value="Genomic_DNA"/>
</dbReference>
<keyword evidence="6" id="KW-0472">Membrane</keyword>
<evidence type="ECO:0000256" key="4">
    <source>
        <dbReference type="ARBA" id="ARBA00022989"/>
    </source>
</evidence>
<dbReference type="InterPro" id="IPR013685">
    <property type="entry name" value="POTRA_FtsQ_type"/>
</dbReference>
<evidence type="ECO:0000313" key="9">
    <source>
        <dbReference type="Proteomes" id="UP000198785"/>
    </source>
</evidence>
<evidence type="ECO:0000256" key="5">
    <source>
        <dbReference type="ARBA" id="ARBA00023306"/>
    </source>
</evidence>
<dbReference type="GO" id="GO:0051301">
    <property type="term" value="P:cell division"/>
    <property type="evidence" value="ECO:0007669"/>
    <property type="project" value="UniProtKB-KW"/>
</dbReference>
<evidence type="ECO:0000256" key="1">
    <source>
        <dbReference type="ARBA" id="ARBA00022475"/>
    </source>
</evidence>
<evidence type="ECO:0000259" key="7">
    <source>
        <dbReference type="Pfam" id="PF08478"/>
    </source>
</evidence>
<keyword evidence="9" id="KW-1185">Reference proteome</keyword>
<dbReference type="Proteomes" id="UP000198785">
    <property type="component" value="Unassembled WGS sequence"/>
</dbReference>
<proteinExistence type="predicted"/>
<protein>
    <submittedName>
        <fullName evidence="8">Cell division protein FtsQ</fullName>
    </submittedName>
</protein>
<keyword evidence="4 6" id="KW-1133">Transmembrane helix</keyword>
<feature type="transmembrane region" description="Helical" evidence="6">
    <location>
        <begin position="12"/>
        <end position="33"/>
    </location>
</feature>
<feature type="domain" description="POTRA" evidence="7">
    <location>
        <begin position="46"/>
        <end position="113"/>
    </location>
</feature>
<evidence type="ECO:0000256" key="6">
    <source>
        <dbReference type="SAM" id="Phobius"/>
    </source>
</evidence>
<gene>
    <name evidence="8" type="ORF">SAMN05660206_106182</name>
</gene>
<dbReference type="STRING" id="683125.SAMN05660206_106182"/>
<dbReference type="Gene3D" id="3.10.20.310">
    <property type="entry name" value="membrane protein fhac"/>
    <property type="match status" value="1"/>
</dbReference>
<dbReference type="Pfam" id="PF08478">
    <property type="entry name" value="POTRA_1"/>
    <property type="match status" value="1"/>
</dbReference>
<sequence length="275" mass="31105">MLKKVQNIPWRIVGYVCLAFIALVGIGMLMGLVKKKDVNQPCTAMKVVVEGKETFIDQKDISELVKNKFGAVVGKPMIDIPVQQMEESLTELPYVSSAEVHTDMDGVLHIAVQQREVILRVINRDGQEYYIDTKGAKVPVTLKYVPHVLVANGNIAEGYKQALDTIHTQVVKDLVKIVDHVRGDALWENQIVQLYVNDNRDIEIIPRLGTQQLILGDANNLDGKLKRLTIFYKNILPKVGEGAYEKVNVKYDDQIICERKKGWFLDSLQMTMKMN</sequence>
<accession>A0A1I6TJB2</accession>
<evidence type="ECO:0000256" key="3">
    <source>
        <dbReference type="ARBA" id="ARBA00022692"/>
    </source>
</evidence>
<dbReference type="AlphaFoldDB" id="A0A1I6TJB2"/>
<organism evidence="8 9">
    <name type="scientific">Sphingobacterium wenxiniae</name>
    <dbReference type="NCBI Taxonomy" id="683125"/>
    <lineage>
        <taxon>Bacteria</taxon>
        <taxon>Pseudomonadati</taxon>
        <taxon>Bacteroidota</taxon>
        <taxon>Sphingobacteriia</taxon>
        <taxon>Sphingobacteriales</taxon>
        <taxon>Sphingobacteriaceae</taxon>
        <taxon>Sphingobacterium</taxon>
    </lineage>
</organism>
<keyword evidence="2 8" id="KW-0132">Cell division</keyword>
<keyword evidence="1" id="KW-1003">Cell membrane</keyword>
<keyword evidence="5" id="KW-0131">Cell cycle</keyword>
<name>A0A1I6TJB2_9SPHI</name>
<evidence type="ECO:0000256" key="2">
    <source>
        <dbReference type="ARBA" id="ARBA00022618"/>
    </source>
</evidence>
<evidence type="ECO:0000313" key="8">
    <source>
        <dbReference type="EMBL" id="SFS89264.1"/>
    </source>
</evidence>
<reference evidence="8 9" key="1">
    <citation type="submission" date="2016-10" db="EMBL/GenBank/DDBJ databases">
        <authorList>
            <person name="de Groot N.N."/>
        </authorList>
    </citation>
    <scope>NUCLEOTIDE SEQUENCE [LARGE SCALE GENOMIC DNA]</scope>
    <source>
        <strain evidence="8 9">DSM 22789</strain>
    </source>
</reference>
<dbReference type="OrthoDB" id="1466667at2"/>